<dbReference type="AlphaFoldDB" id="A0A2M7UH03"/>
<accession>A0A2M7UH03</accession>
<evidence type="ECO:0000313" key="2">
    <source>
        <dbReference type="EMBL" id="PIZ70491.1"/>
    </source>
</evidence>
<evidence type="ECO:0000313" key="3">
    <source>
        <dbReference type="Proteomes" id="UP000231071"/>
    </source>
</evidence>
<reference evidence="3" key="1">
    <citation type="submission" date="2017-09" db="EMBL/GenBank/DDBJ databases">
        <title>Depth-based differentiation of microbial function through sediment-hosted aquifers and enrichment of novel symbionts in the deep terrestrial subsurface.</title>
        <authorList>
            <person name="Probst A.J."/>
            <person name="Ladd B."/>
            <person name="Jarett J.K."/>
            <person name="Geller-Mcgrath D.E."/>
            <person name="Sieber C.M.K."/>
            <person name="Emerson J.B."/>
            <person name="Anantharaman K."/>
            <person name="Thomas B.C."/>
            <person name="Malmstrom R."/>
            <person name="Stieglmeier M."/>
            <person name="Klingl A."/>
            <person name="Woyke T."/>
            <person name="Ryan C.M."/>
            <person name="Banfield J.F."/>
        </authorList>
    </citation>
    <scope>NUCLEOTIDE SEQUENCE [LARGE SCALE GENOMIC DNA]</scope>
</reference>
<name>A0A2M7UH03_9BACT</name>
<protein>
    <recommendedName>
        <fullName evidence="4">PsbP C-terminal domain-containing protein</fullName>
    </recommendedName>
</protein>
<keyword evidence="1" id="KW-1133">Transmembrane helix</keyword>
<evidence type="ECO:0008006" key="4">
    <source>
        <dbReference type="Google" id="ProtNLM"/>
    </source>
</evidence>
<organism evidence="2 3">
    <name type="scientific">Candidatus Portnoybacteria bacterium CG_4_10_14_0_2_um_filter_39_11</name>
    <dbReference type="NCBI Taxonomy" id="1974797"/>
    <lineage>
        <taxon>Bacteria</taxon>
        <taxon>Candidatus Portnoyibacteriota</taxon>
    </lineage>
</organism>
<feature type="transmembrane region" description="Helical" evidence="1">
    <location>
        <begin position="20"/>
        <end position="41"/>
    </location>
</feature>
<proteinExistence type="predicted"/>
<evidence type="ECO:0000256" key="1">
    <source>
        <dbReference type="SAM" id="Phobius"/>
    </source>
</evidence>
<gene>
    <name evidence="2" type="ORF">COY09_02910</name>
</gene>
<sequence length="217" mass="25360">MENLEQNLNIDTKKSKKKKIVLVVLICIVVLGIVSASWAFLIQPKFFPTIYWRTYKSEKNGFLVKYPRDYQFGTETRTDFDREYAPFFAQIERENFSLKKEMGRSTIRISVYGNPERLSPREWNRWASKNDDRMLGVEHEEKDSNLDSFKDTTVNGLSAIDFSFEEPVASDILIRTTMILVKNDKAFNISYTKHNASLNNKNDKTVFDLFLKSLQID</sequence>
<keyword evidence="1" id="KW-0472">Membrane</keyword>
<dbReference type="EMBL" id="PFOI01000049">
    <property type="protein sequence ID" value="PIZ70491.1"/>
    <property type="molecule type" value="Genomic_DNA"/>
</dbReference>
<dbReference type="Proteomes" id="UP000231071">
    <property type="component" value="Unassembled WGS sequence"/>
</dbReference>
<comment type="caution">
    <text evidence="2">The sequence shown here is derived from an EMBL/GenBank/DDBJ whole genome shotgun (WGS) entry which is preliminary data.</text>
</comment>
<keyword evidence="1" id="KW-0812">Transmembrane</keyword>